<feature type="modified residue" description="4-aspartylphosphate" evidence="1">
    <location>
        <position position="62"/>
    </location>
</feature>
<dbReference type="PROSITE" id="PS50110">
    <property type="entry name" value="RESPONSE_REGULATORY"/>
    <property type="match status" value="1"/>
</dbReference>
<evidence type="ECO:0000256" key="1">
    <source>
        <dbReference type="PROSITE-ProRule" id="PRU00169"/>
    </source>
</evidence>
<organism evidence="3 4">
    <name type="scientific">Corallibacter vietnamensis</name>
    <dbReference type="NCBI Taxonomy" id="904130"/>
    <lineage>
        <taxon>Bacteria</taxon>
        <taxon>Pseudomonadati</taxon>
        <taxon>Bacteroidota</taxon>
        <taxon>Flavobacteriia</taxon>
        <taxon>Flavobacteriales</taxon>
        <taxon>Flavobacteriaceae</taxon>
        <taxon>Corallibacter</taxon>
    </lineage>
</organism>
<dbReference type="Proteomes" id="UP001501456">
    <property type="component" value="Unassembled WGS sequence"/>
</dbReference>
<dbReference type="PANTHER" id="PTHR44520:SF2">
    <property type="entry name" value="RESPONSE REGULATOR RCP1"/>
    <property type="match status" value="1"/>
</dbReference>
<dbReference type="InterPro" id="IPR001789">
    <property type="entry name" value="Sig_transdc_resp-reg_receiver"/>
</dbReference>
<reference evidence="4" key="1">
    <citation type="journal article" date="2019" name="Int. J. Syst. Evol. Microbiol.">
        <title>The Global Catalogue of Microorganisms (GCM) 10K type strain sequencing project: providing services to taxonomists for standard genome sequencing and annotation.</title>
        <authorList>
            <consortium name="The Broad Institute Genomics Platform"/>
            <consortium name="The Broad Institute Genome Sequencing Center for Infectious Disease"/>
            <person name="Wu L."/>
            <person name="Ma J."/>
        </authorList>
    </citation>
    <scope>NUCLEOTIDE SEQUENCE [LARGE SCALE GENOMIC DNA]</scope>
    <source>
        <strain evidence="4">JCM 17525</strain>
    </source>
</reference>
<feature type="domain" description="Response regulatory" evidence="2">
    <location>
        <begin position="4"/>
        <end position="132"/>
    </location>
</feature>
<protein>
    <submittedName>
        <fullName evidence="3">Response regulator</fullName>
    </submittedName>
</protein>
<dbReference type="Pfam" id="PF00072">
    <property type="entry name" value="Response_reg"/>
    <property type="match status" value="1"/>
</dbReference>
<keyword evidence="4" id="KW-1185">Reference proteome</keyword>
<dbReference type="SUPFAM" id="SSF52172">
    <property type="entry name" value="CheY-like"/>
    <property type="match status" value="1"/>
</dbReference>
<dbReference type="Gene3D" id="3.40.50.2300">
    <property type="match status" value="1"/>
</dbReference>
<dbReference type="RefSeq" id="WP_344728559.1">
    <property type="nucleotide sequence ID" value="NZ_BAABBI010000001.1"/>
</dbReference>
<dbReference type="PANTHER" id="PTHR44520">
    <property type="entry name" value="RESPONSE REGULATOR RCP1-RELATED"/>
    <property type="match status" value="1"/>
</dbReference>
<accession>A0ABP7H4L7</accession>
<dbReference type="SMART" id="SM00448">
    <property type="entry name" value="REC"/>
    <property type="match status" value="1"/>
</dbReference>
<sequence>MNKQIAIIDDNLLFRKLTKILVKNSGIQESNIHLFSNGKEAFEFIYSNINNVKFLPEILFLDLNMPIMNGWKFLKLLYNLLENSNYKPVIYILTSSIDTKDIETANNIPFVKDYLVKPISKATIHKVLHTNVEAY</sequence>
<dbReference type="InterPro" id="IPR011006">
    <property type="entry name" value="CheY-like_superfamily"/>
</dbReference>
<keyword evidence="1" id="KW-0597">Phosphoprotein</keyword>
<gene>
    <name evidence="3" type="ORF">GCM10022271_13150</name>
</gene>
<dbReference type="InterPro" id="IPR052893">
    <property type="entry name" value="TCS_response_regulator"/>
</dbReference>
<comment type="caution">
    <text evidence="3">The sequence shown here is derived from an EMBL/GenBank/DDBJ whole genome shotgun (WGS) entry which is preliminary data.</text>
</comment>
<evidence type="ECO:0000259" key="2">
    <source>
        <dbReference type="PROSITE" id="PS50110"/>
    </source>
</evidence>
<evidence type="ECO:0000313" key="4">
    <source>
        <dbReference type="Proteomes" id="UP001501456"/>
    </source>
</evidence>
<dbReference type="EMBL" id="BAABBI010000001">
    <property type="protein sequence ID" value="GAA3782232.1"/>
    <property type="molecule type" value="Genomic_DNA"/>
</dbReference>
<evidence type="ECO:0000313" key="3">
    <source>
        <dbReference type="EMBL" id="GAA3782232.1"/>
    </source>
</evidence>
<name>A0ABP7H4L7_9FLAO</name>
<proteinExistence type="predicted"/>